<dbReference type="InterPro" id="IPR002123">
    <property type="entry name" value="Plipid/glycerol_acylTrfase"/>
</dbReference>
<evidence type="ECO:0000259" key="1">
    <source>
        <dbReference type="SMART" id="SM00563"/>
    </source>
</evidence>
<dbReference type="AlphaFoldDB" id="A0A0R1TXI4"/>
<organism evidence="2 3">
    <name type="scientific">Lacticaseibacillus pantheris DSM 15945 = JCM 12539 = NBRC 106106</name>
    <dbReference type="NCBI Taxonomy" id="1423783"/>
    <lineage>
        <taxon>Bacteria</taxon>
        <taxon>Bacillati</taxon>
        <taxon>Bacillota</taxon>
        <taxon>Bacilli</taxon>
        <taxon>Lactobacillales</taxon>
        <taxon>Lactobacillaceae</taxon>
        <taxon>Lacticaseibacillus</taxon>
    </lineage>
</organism>
<dbReference type="RefSeq" id="WP_225350323.1">
    <property type="nucleotide sequence ID" value="NZ_AZFJ01000049.1"/>
</dbReference>
<dbReference type="Pfam" id="PF01553">
    <property type="entry name" value="Acyltransferase"/>
    <property type="match status" value="1"/>
</dbReference>
<evidence type="ECO:0000313" key="3">
    <source>
        <dbReference type="Proteomes" id="UP000051922"/>
    </source>
</evidence>
<dbReference type="GO" id="GO:0016746">
    <property type="term" value="F:acyltransferase activity"/>
    <property type="evidence" value="ECO:0007669"/>
    <property type="project" value="UniProtKB-KW"/>
</dbReference>
<evidence type="ECO:0000313" key="2">
    <source>
        <dbReference type="EMBL" id="KRL85993.1"/>
    </source>
</evidence>
<proteinExistence type="predicted"/>
<accession>A0A0R1TXI4</accession>
<sequence>MIKYYDDVTDDFVTSAHQDIRIPDDYQWEHSGWWWQARRVVVTALARVAGWFILHVGWHVRWVNRAALRNAGKGGYFLYANHTQPVGDPFLMLAAGQSRGFAAVVSGANLGIPFLGRILPWVGALPIPEGMHGLARFNHAVRTQIDADRYVAIFPEAHVWPYYTGIRPFSAAAFHYPVATQAPVYTMTVTYQHRRWGRHPRMTVFIDGPLRPNVTLSRKQQQVQLADMVARQMRQRSAESTYTYITYQRRD</sequence>
<name>A0A0R1TXI4_9LACO</name>
<protein>
    <submittedName>
        <fullName evidence="2">1-acyl-sn-glycerol-3-phosphate acyltransferase</fullName>
    </submittedName>
</protein>
<feature type="domain" description="Phospholipid/glycerol acyltransferase" evidence="1">
    <location>
        <begin position="76"/>
        <end position="192"/>
    </location>
</feature>
<reference evidence="2 3" key="1">
    <citation type="journal article" date="2015" name="Genome Announc.">
        <title>Expanding the biotechnology potential of lactobacilli through comparative genomics of 213 strains and associated genera.</title>
        <authorList>
            <person name="Sun Z."/>
            <person name="Harris H.M."/>
            <person name="McCann A."/>
            <person name="Guo C."/>
            <person name="Argimon S."/>
            <person name="Zhang W."/>
            <person name="Yang X."/>
            <person name="Jeffery I.B."/>
            <person name="Cooney J.C."/>
            <person name="Kagawa T.F."/>
            <person name="Liu W."/>
            <person name="Song Y."/>
            <person name="Salvetti E."/>
            <person name="Wrobel A."/>
            <person name="Rasinkangas P."/>
            <person name="Parkhill J."/>
            <person name="Rea M.C."/>
            <person name="O'Sullivan O."/>
            <person name="Ritari J."/>
            <person name="Douillard F.P."/>
            <person name="Paul Ross R."/>
            <person name="Yang R."/>
            <person name="Briner A.E."/>
            <person name="Felis G.E."/>
            <person name="de Vos W.M."/>
            <person name="Barrangou R."/>
            <person name="Klaenhammer T.R."/>
            <person name="Caufield P.W."/>
            <person name="Cui Y."/>
            <person name="Zhang H."/>
            <person name="O'Toole P.W."/>
        </authorList>
    </citation>
    <scope>NUCLEOTIDE SEQUENCE [LARGE SCALE GENOMIC DNA]</scope>
    <source>
        <strain evidence="2 3">DSM 15945</strain>
    </source>
</reference>
<dbReference type="SUPFAM" id="SSF69593">
    <property type="entry name" value="Glycerol-3-phosphate (1)-acyltransferase"/>
    <property type="match status" value="1"/>
</dbReference>
<keyword evidence="3" id="KW-1185">Reference proteome</keyword>
<keyword evidence="2" id="KW-0808">Transferase</keyword>
<dbReference type="PATRIC" id="fig|1423783.4.peg.1441"/>
<dbReference type="STRING" id="1423783.FC50_GL001400"/>
<dbReference type="SMART" id="SM00563">
    <property type="entry name" value="PlsC"/>
    <property type="match status" value="1"/>
</dbReference>
<dbReference type="Proteomes" id="UP000051922">
    <property type="component" value="Unassembled WGS sequence"/>
</dbReference>
<dbReference type="CDD" id="cd07989">
    <property type="entry name" value="LPLAT_AGPAT-like"/>
    <property type="match status" value="1"/>
</dbReference>
<dbReference type="EMBL" id="AZFJ01000049">
    <property type="protein sequence ID" value="KRL85993.1"/>
    <property type="molecule type" value="Genomic_DNA"/>
</dbReference>
<gene>
    <name evidence="2" type="ORF">FC50_GL001400</name>
</gene>
<keyword evidence="2" id="KW-0012">Acyltransferase</keyword>
<comment type="caution">
    <text evidence="2">The sequence shown here is derived from an EMBL/GenBank/DDBJ whole genome shotgun (WGS) entry which is preliminary data.</text>
</comment>